<feature type="domain" description="Prepilin type IV endopeptidase peptidase" evidence="8">
    <location>
        <begin position="126"/>
        <end position="233"/>
    </location>
</feature>
<dbReference type="InterPro" id="IPR000045">
    <property type="entry name" value="Prepilin_IV_endopep_pep"/>
</dbReference>
<accession>A0A2M7QGQ6</accession>
<keyword evidence="3" id="KW-1003">Cell membrane</keyword>
<dbReference type="GO" id="GO:0004190">
    <property type="term" value="F:aspartic-type endopeptidase activity"/>
    <property type="evidence" value="ECO:0007669"/>
    <property type="project" value="InterPro"/>
</dbReference>
<dbReference type="PANTHER" id="PTHR30487">
    <property type="entry name" value="TYPE 4 PREPILIN-LIKE PROTEINS LEADER PEPTIDE-PROCESSING ENZYME"/>
    <property type="match status" value="1"/>
</dbReference>
<evidence type="ECO:0000256" key="7">
    <source>
        <dbReference type="SAM" id="Phobius"/>
    </source>
</evidence>
<sequence>MAFTIIFYIFFIGTAIGSFLNVLIDRLPKDKSIMGRSHCDFCRRKLSAIDLIPVFSFLFLKGKCRKCKKKLSWQYPGIELLTGIVFVLVYVILAPNVIVQNQILDASRSGGTYQNDVFSLLFTLSIASCLIVIFFTDVKYQIIPDQMQIAMFVFSFLLQIVIIKNSYLVALLLVVGSGIVVMIPILLIYLLTKGRGMGFGDVKIAFNMGILLGIKSGLLALYFGFIFGAVYSIVLIILKKKKMKSKVAFGPFLILGILIIVVFKEVIYGWTMRMYGI</sequence>
<feature type="transmembrane region" description="Helical" evidence="7">
    <location>
        <begin position="147"/>
        <end position="163"/>
    </location>
</feature>
<evidence type="ECO:0000256" key="6">
    <source>
        <dbReference type="ARBA" id="ARBA00023136"/>
    </source>
</evidence>
<organism evidence="10 11">
    <name type="scientific">Candidatus Roizmanbacteria bacterium CG_4_10_14_0_8_um_filter_33_9</name>
    <dbReference type="NCBI Taxonomy" id="1974826"/>
    <lineage>
        <taxon>Bacteria</taxon>
        <taxon>Candidatus Roizmaniibacteriota</taxon>
    </lineage>
</organism>
<evidence type="ECO:0000256" key="3">
    <source>
        <dbReference type="ARBA" id="ARBA00022475"/>
    </source>
</evidence>
<dbReference type="InterPro" id="IPR050882">
    <property type="entry name" value="Prepilin_peptidase/N-MTase"/>
</dbReference>
<feature type="transmembrane region" description="Helical" evidence="7">
    <location>
        <begin position="169"/>
        <end position="191"/>
    </location>
</feature>
<comment type="caution">
    <text evidence="10">The sequence shown here is derived from an EMBL/GenBank/DDBJ whole genome shotgun (WGS) entry which is preliminary data.</text>
</comment>
<dbReference type="GO" id="GO:0005886">
    <property type="term" value="C:plasma membrane"/>
    <property type="evidence" value="ECO:0007669"/>
    <property type="project" value="UniProtKB-SubCell"/>
</dbReference>
<proteinExistence type="inferred from homology"/>
<dbReference type="Pfam" id="PF01478">
    <property type="entry name" value="Peptidase_A24"/>
    <property type="match status" value="1"/>
</dbReference>
<comment type="similarity">
    <text evidence="2">Belongs to the peptidase A24 family.</text>
</comment>
<feature type="transmembrane region" description="Helical" evidence="7">
    <location>
        <begin position="220"/>
        <end position="238"/>
    </location>
</feature>
<dbReference type="Gene3D" id="1.20.120.1220">
    <property type="match status" value="1"/>
</dbReference>
<feature type="transmembrane region" description="Helical" evidence="7">
    <location>
        <begin position="118"/>
        <end position="135"/>
    </location>
</feature>
<keyword evidence="6 7" id="KW-0472">Membrane</keyword>
<comment type="subcellular location">
    <subcellularLocation>
        <location evidence="1">Cell membrane</location>
        <topology evidence="1">Multi-pass membrane protein</topology>
    </subcellularLocation>
</comment>
<keyword evidence="4 7" id="KW-0812">Transmembrane</keyword>
<keyword evidence="5 7" id="KW-1133">Transmembrane helix</keyword>
<gene>
    <name evidence="10" type="ORF">COY87_05795</name>
</gene>
<evidence type="ECO:0000256" key="4">
    <source>
        <dbReference type="ARBA" id="ARBA00022692"/>
    </source>
</evidence>
<dbReference type="PANTHER" id="PTHR30487:SF0">
    <property type="entry name" value="PREPILIN LEADER PEPTIDASE_N-METHYLTRANSFERASE-RELATED"/>
    <property type="match status" value="1"/>
</dbReference>
<evidence type="ECO:0000259" key="8">
    <source>
        <dbReference type="Pfam" id="PF01478"/>
    </source>
</evidence>
<evidence type="ECO:0000313" key="11">
    <source>
        <dbReference type="Proteomes" id="UP000229401"/>
    </source>
</evidence>
<feature type="transmembrane region" description="Helical" evidence="7">
    <location>
        <begin position="6"/>
        <end position="24"/>
    </location>
</feature>
<dbReference type="InterPro" id="IPR010627">
    <property type="entry name" value="Prepilin_pept_A24_N"/>
</dbReference>
<dbReference type="Pfam" id="PF06750">
    <property type="entry name" value="A24_N_bact"/>
    <property type="match status" value="1"/>
</dbReference>
<evidence type="ECO:0000256" key="2">
    <source>
        <dbReference type="ARBA" id="ARBA00005801"/>
    </source>
</evidence>
<dbReference type="GO" id="GO:0006465">
    <property type="term" value="P:signal peptide processing"/>
    <property type="evidence" value="ECO:0007669"/>
    <property type="project" value="TreeGrafter"/>
</dbReference>
<feature type="transmembrane region" description="Helical" evidence="7">
    <location>
        <begin position="78"/>
        <end position="98"/>
    </location>
</feature>
<evidence type="ECO:0000259" key="9">
    <source>
        <dbReference type="Pfam" id="PF06750"/>
    </source>
</evidence>
<feature type="transmembrane region" description="Helical" evidence="7">
    <location>
        <begin position="250"/>
        <end position="271"/>
    </location>
</feature>
<dbReference type="Proteomes" id="UP000229401">
    <property type="component" value="Unassembled WGS sequence"/>
</dbReference>
<evidence type="ECO:0000256" key="1">
    <source>
        <dbReference type="ARBA" id="ARBA00004651"/>
    </source>
</evidence>
<evidence type="ECO:0000256" key="5">
    <source>
        <dbReference type="ARBA" id="ARBA00022989"/>
    </source>
</evidence>
<dbReference type="AlphaFoldDB" id="A0A2M7QGQ6"/>
<name>A0A2M7QGQ6_9BACT</name>
<reference evidence="11" key="1">
    <citation type="submission" date="2017-09" db="EMBL/GenBank/DDBJ databases">
        <title>Depth-based differentiation of microbial function through sediment-hosted aquifers and enrichment of novel symbionts in the deep terrestrial subsurface.</title>
        <authorList>
            <person name="Probst A.J."/>
            <person name="Ladd B."/>
            <person name="Jarett J.K."/>
            <person name="Geller-Mcgrath D.E."/>
            <person name="Sieber C.M.K."/>
            <person name="Emerson J.B."/>
            <person name="Anantharaman K."/>
            <person name="Thomas B.C."/>
            <person name="Malmstrom R."/>
            <person name="Stieglmeier M."/>
            <person name="Klingl A."/>
            <person name="Woyke T."/>
            <person name="Ryan C.M."/>
            <person name="Banfield J.F."/>
        </authorList>
    </citation>
    <scope>NUCLEOTIDE SEQUENCE [LARGE SCALE GENOMIC DNA]</scope>
</reference>
<feature type="domain" description="Prepilin peptidase A24 N-terminal" evidence="9">
    <location>
        <begin position="12"/>
        <end position="91"/>
    </location>
</feature>
<dbReference type="EMBL" id="PFLI01000194">
    <property type="protein sequence ID" value="PIY71509.1"/>
    <property type="molecule type" value="Genomic_DNA"/>
</dbReference>
<evidence type="ECO:0008006" key="12">
    <source>
        <dbReference type="Google" id="ProtNLM"/>
    </source>
</evidence>
<evidence type="ECO:0000313" key="10">
    <source>
        <dbReference type="EMBL" id="PIY71509.1"/>
    </source>
</evidence>
<protein>
    <recommendedName>
        <fullName evidence="12">Prepilin peptidase</fullName>
    </recommendedName>
</protein>